<reference evidence="1 2" key="1">
    <citation type="submission" date="2020-06" db="EMBL/GenBank/DDBJ databases">
        <authorList>
            <person name="Isaeva M.P."/>
            <person name="Chernysheva N.Y."/>
        </authorList>
    </citation>
    <scope>NUCLEOTIDE SEQUENCE [LARGE SCALE GENOMIC DNA]</scope>
    <source>
        <strain evidence="1 2">KMM 6746</strain>
    </source>
</reference>
<keyword evidence="2" id="KW-1185">Reference proteome</keyword>
<dbReference type="RefSeq" id="WP_214610066.1">
    <property type="nucleotide sequence ID" value="NZ_JACATN010000001.1"/>
</dbReference>
<name>A0ABS5W8M4_9FLAO</name>
<comment type="caution">
    <text evidence="1">The sequence shown here is derived from an EMBL/GenBank/DDBJ whole genome shotgun (WGS) entry which is preliminary data.</text>
</comment>
<gene>
    <name evidence="1" type="ORF">HW347_00775</name>
</gene>
<evidence type="ECO:0000313" key="1">
    <source>
        <dbReference type="EMBL" id="MBT2159774.1"/>
    </source>
</evidence>
<dbReference type="Proteomes" id="UP000740413">
    <property type="component" value="Unassembled WGS sequence"/>
</dbReference>
<reference evidence="2" key="2">
    <citation type="submission" date="2023-07" db="EMBL/GenBank/DDBJ databases">
        <title>Zobellia barbeyronii sp. nov., a new marine flavobacterium, isolated from green and red algae.</title>
        <authorList>
            <person name="Nedashkovskaya O.I."/>
            <person name="Otstavnykh N."/>
            <person name="Zhukova N."/>
            <person name="Guzev K."/>
            <person name="Chausova V."/>
            <person name="Tekutyeva L."/>
            <person name="Mikhailov V."/>
            <person name="Isaeva M."/>
        </authorList>
    </citation>
    <scope>NUCLEOTIDE SEQUENCE [LARGE SCALE GENOMIC DNA]</scope>
    <source>
        <strain evidence="2">KMM 6746</strain>
    </source>
</reference>
<sequence length="277" mass="30554">MSFIFKKLLLFSLITSCYYSYGQVKIGDNPTTIDPTSLLELESTSKVLVLSRVTDTEMLNLTPLNGALVYNIDEDCVFYYNGIEWNNMCATTPGGEGGTGDETITTIVRNENGTYTYFNEDGQETLIFFDGVDEGGNQLLLGEPGSIFFAANDGTPAEKNNRLYWDDTKEQLGVGTNKTNARLSVSGSISTPITFLSGTIGPSENHHTLLINGDTEIFLPSPADSEGVMYVIKKLGVFEVTVPFSYYDSNHVQSFTIPADERIVWLQSSGFTWEQIN</sequence>
<organism evidence="1 2">
    <name type="scientific">Zobellia barbeyronii</name>
    <dbReference type="NCBI Taxonomy" id="2748009"/>
    <lineage>
        <taxon>Bacteria</taxon>
        <taxon>Pseudomonadati</taxon>
        <taxon>Bacteroidota</taxon>
        <taxon>Flavobacteriia</taxon>
        <taxon>Flavobacteriales</taxon>
        <taxon>Flavobacteriaceae</taxon>
        <taxon>Zobellia</taxon>
    </lineage>
</organism>
<proteinExistence type="predicted"/>
<protein>
    <submittedName>
        <fullName evidence="1">Uncharacterized protein</fullName>
    </submittedName>
</protein>
<accession>A0ABS5W8M4</accession>
<evidence type="ECO:0000313" key="2">
    <source>
        <dbReference type="Proteomes" id="UP000740413"/>
    </source>
</evidence>
<dbReference type="EMBL" id="JACATN010000001">
    <property type="protein sequence ID" value="MBT2159774.1"/>
    <property type="molecule type" value="Genomic_DNA"/>
</dbReference>